<organism evidence="3 4">
    <name type="scientific">Candidatus Gemmiger avicola</name>
    <dbReference type="NCBI Taxonomy" id="2838605"/>
    <lineage>
        <taxon>Bacteria</taxon>
        <taxon>Bacillati</taxon>
        <taxon>Bacillota</taxon>
        <taxon>Clostridia</taxon>
        <taxon>Eubacteriales</taxon>
        <taxon>Gemmiger</taxon>
    </lineage>
</organism>
<accession>A0A9D2S415</accession>
<reference evidence="3" key="2">
    <citation type="submission" date="2021-04" db="EMBL/GenBank/DDBJ databases">
        <authorList>
            <person name="Gilroy R."/>
        </authorList>
    </citation>
    <scope>NUCLEOTIDE SEQUENCE</scope>
    <source>
        <strain evidence="3">ChiBcec8-13705</strain>
    </source>
</reference>
<dbReference type="Pfam" id="PF01381">
    <property type="entry name" value="HTH_3"/>
    <property type="match status" value="1"/>
</dbReference>
<dbReference type="GO" id="GO:0003677">
    <property type="term" value="F:DNA binding"/>
    <property type="evidence" value="ECO:0007669"/>
    <property type="project" value="UniProtKB-KW"/>
</dbReference>
<dbReference type="PANTHER" id="PTHR46558:SF4">
    <property type="entry name" value="DNA-BIDING PHAGE PROTEIN"/>
    <property type="match status" value="1"/>
</dbReference>
<dbReference type="EMBL" id="DWYG01000076">
    <property type="protein sequence ID" value="HJB41855.1"/>
    <property type="molecule type" value="Genomic_DNA"/>
</dbReference>
<dbReference type="InterPro" id="IPR001387">
    <property type="entry name" value="Cro/C1-type_HTH"/>
</dbReference>
<sequence length="80" mass="9033">MWRGGEGTLRNYLVRLRSEKGLSQQDVADKLGITRQYYQMIETGERQKHLDLSLAGGLAALLGVTIMDIEHYEAQIHSTT</sequence>
<keyword evidence="1" id="KW-0238">DNA-binding</keyword>
<comment type="caution">
    <text evidence="3">The sequence shown here is derived from an EMBL/GenBank/DDBJ whole genome shotgun (WGS) entry which is preliminary data.</text>
</comment>
<evidence type="ECO:0000313" key="3">
    <source>
        <dbReference type="EMBL" id="HJB41855.1"/>
    </source>
</evidence>
<dbReference type="CDD" id="cd00093">
    <property type="entry name" value="HTH_XRE"/>
    <property type="match status" value="1"/>
</dbReference>
<dbReference type="InterPro" id="IPR010982">
    <property type="entry name" value="Lambda_DNA-bd_dom_sf"/>
</dbReference>
<dbReference type="Gene3D" id="1.10.260.40">
    <property type="entry name" value="lambda repressor-like DNA-binding domains"/>
    <property type="match status" value="1"/>
</dbReference>
<name>A0A9D2S415_9FIRM</name>
<evidence type="ECO:0000313" key="4">
    <source>
        <dbReference type="Proteomes" id="UP000886803"/>
    </source>
</evidence>
<feature type="domain" description="HTH cro/C1-type" evidence="2">
    <location>
        <begin position="13"/>
        <end position="69"/>
    </location>
</feature>
<gene>
    <name evidence="3" type="ORF">H9945_05085</name>
</gene>
<dbReference type="AlphaFoldDB" id="A0A9D2S415"/>
<dbReference type="Proteomes" id="UP000886803">
    <property type="component" value="Unassembled WGS sequence"/>
</dbReference>
<proteinExistence type="predicted"/>
<protein>
    <submittedName>
        <fullName evidence="3">Helix-turn-helix transcriptional regulator</fullName>
    </submittedName>
</protein>
<dbReference type="SMART" id="SM00530">
    <property type="entry name" value="HTH_XRE"/>
    <property type="match status" value="1"/>
</dbReference>
<reference evidence="3" key="1">
    <citation type="journal article" date="2021" name="PeerJ">
        <title>Extensive microbial diversity within the chicken gut microbiome revealed by metagenomics and culture.</title>
        <authorList>
            <person name="Gilroy R."/>
            <person name="Ravi A."/>
            <person name="Getino M."/>
            <person name="Pursley I."/>
            <person name="Horton D.L."/>
            <person name="Alikhan N.F."/>
            <person name="Baker D."/>
            <person name="Gharbi K."/>
            <person name="Hall N."/>
            <person name="Watson M."/>
            <person name="Adriaenssens E.M."/>
            <person name="Foster-Nyarko E."/>
            <person name="Jarju S."/>
            <person name="Secka A."/>
            <person name="Antonio M."/>
            <person name="Oren A."/>
            <person name="Chaudhuri R.R."/>
            <person name="La Ragione R."/>
            <person name="Hildebrand F."/>
            <person name="Pallen M.J."/>
        </authorList>
    </citation>
    <scope>NUCLEOTIDE SEQUENCE</scope>
    <source>
        <strain evidence="3">ChiBcec8-13705</strain>
    </source>
</reference>
<dbReference type="PANTHER" id="PTHR46558">
    <property type="entry name" value="TRACRIPTIONAL REGULATORY PROTEIN-RELATED-RELATED"/>
    <property type="match status" value="1"/>
</dbReference>
<dbReference type="PROSITE" id="PS50943">
    <property type="entry name" value="HTH_CROC1"/>
    <property type="match status" value="1"/>
</dbReference>
<dbReference type="SUPFAM" id="SSF47413">
    <property type="entry name" value="lambda repressor-like DNA-binding domains"/>
    <property type="match status" value="1"/>
</dbReference>
<evidence type="ECO:0000259" key="2">
    <source>
        <dbReference type="PROSITE" id="PS50943"/>
    </source>
</evidence>
<evidence type="ECO:0000256" key="1">
    <source>
        <dbReference type="ARBA" id="ARBA00023125"/>
    </source>
</evidence>